<evidence type="ECO:0000259" key="3">
    <source>
        <dbReference type="PROSITE" id="PS50043"/>
    </source>
</evidence>
<protein>
    <submittedName>
        <fullName evidence="4">LuxR C-terminal-related transcriptional regulator</fullName>
    </submittedName>
</protein>
<accession>A0ABT7SJQ2</accession>
<dbReference type="CDD" id="cd06170">
    <property type="entry name" value="LuxR_C_like"/>
    <property type="match status" value="1"/>
</dbReference>
<dbReference type="InterPro" id="IPR027417">
    <property type="entry name" value="P-loop_NTPase"/>
</dbReference>
<dbReference type="InterPro" id="IPR016032">
    <property type="entry name" value="Sig_transdc_resp-reg_C-effctor"/>
</dbReference>
<organism evidence="4 5">
    <name type="scientific">Cellulomonas alba</name>
    <dbReference type="NCBI Taxonomy" id="3053467"/>
    <lineage>
        <taxon>Bacteria</taxon>
        <taxon>Bacillati</taxon>
        <taxon>Actinomycetota</taxon>
        <taxon>Actinomycetes</taxon>
        <taxon>Micrococcales</taxon>
        <taxon>Cellulomonadaceae</taxon>
        <taxon>Cellulomonas</taxon>
    </lineage>
</organism>
<proteinExistence type="predicted"/>
<dbReference type="SUPFAM" id="SSF52540">
    <property type="entry name" value="P-loop containing nucleoside triphosphate hydrolases"/>
    <property type="match status" value="1"/>
</dbReference>
<keyword evidence="5" id="KW-1185">Reference proteome</keyword>
<dbReference type="Gene3D" id="1.10.10.10">
    <property type="entry name" value="Winged helix-like DNA-binding domain superfamily/Winged helix DNA-binding domain"/>
    <property type="match status" value="1"/>
</dbReference>
<keyword evidence="2" id="KW-0067">ATP-binding</keyword>
<gene>
    <name evidence="4" type="ORF">QRT04_15845</name>
</gene>
<reference evidence="4 5" key="1">
    <citation type="submission" date="2023-06" db="EMBL/GenBank/DDBJ databases">
        <title>Cellulomonas sp. MW4 Whole genome sequence.</title>
        <authorList>
            <person name="Park S."/>
        </authorList>
    </citation>
    <scope>NUCLEOTIDE SEQUENCE [LARGE SCALE GENOMIC DNA]</scope>
    <source>
        <strain evidence="4 5">MW4</strain>
    </source>
</reference>
<evidence type="ECO:0000256" key="1">
    <source>
        <dbReference type="ARBA" id="ARBA00022741"/>
    </source>
</evidence>
<dbReference type="PANTHER" id="PTHR16305:SF35">
    <property type="entry name" value="TRANSCRIPTIONAL ACTIVATOR DOMAIN"/>
    <property type="match status" value="1"/>
</dbReference>
<dbReference type="InterPro" id="IPR000792">
    <property type="entry name" value="Tscrpt_reg_LuxR_C"/>
</dbReference>
<dbReference type="Pfam" id="PF13191">
    <property type="entry name" value="AAA_16"/>
    <property type="match status" value="1"/>
</dbReference>
<comment type="caution">
    <text evidence="4">The sequence shown here is derived from an EMBL/GenBank/DDBJ whole genome shotgun (WGS) entry which is preliminary data.</text>
</comment>
<evidence type="ECO:0000256" key="2">
    <source>
        <dbReference type="ARBA" id="ARBA00022840"/>
    </source>
</evidence>
<keyword evidence="1" id="KW-0547">Nucleotide-binding</keyword>
<dbReference type="PRINTS" id="PR00038">
    <property type="entry name" value="HTHLUXR"/>
</dbReference>
<evidence type="ECO:0000313" key="5">
    <source>
        <dbReference type="Proteomes" id="UP001529338"/>
    </source>
</evidence>
<feature type="domain" description="HTH luxR-type" evidence="3">
    <location>
        <begin position="851"/>
        <end position="916"/>
    </location>
</feature>
<dbReference type="PROSITE" id="PS00622">
    <property type="entry name" value="HTH_LUXR_1"/>
    <property type="match status" value="1"/>
</dbReference>
<dbReference type="EMBL" id="JAUCGQ010000003">
    <property type="protein sequence ID" value="MDM7856410.1"/>
    <property type="molecule type" value="Genomic_DNA"/>
</dbReference>
<dbReference type="SUPFAM" id="SSF46894">
    <property type="entry name" value="C-terminal effector domain of the bipartite response regulators"/>
    <property type="match status" value="1"/>
</dbReference>
<dbReference type="PROSITE" id="PS50043">
    <property type="entry name" value="HTH_LUXR_2"/>
    <property type="match status" value="1"/>
</dbReference>
<evidence type="ECO:0000313" key="4">
    <source>
        <dbReference type="EMBL" id="MDM7856410.1"/>
    </source>
</evidence>
<dbReference type="RefSeq" id="WP_289456576.1">
    <property type="nucleotide sequence ID" value="NZ_JAUCGQ010000003.1"/>
</dbReference>
<sequence length="919" mass="98595">MTSLQTRAALVDRVHETAVLDAAIEQLLAGHGPLVRIDGDPGVGKTVLLDTMAARARAKDVTVLRTRGTESEQHLSFAALHRLLRPLLPRIDELPAGQRAALRGVFGIVDGARIPDRFVVGLAVLELMADAAWRSPLLLIVDDRQWLDPSSLDIIEFVGHRLDDLAVGVVFAQREADDLLRDDSTRLHVEGLDDASAAGIVRRRFPELEDSKVSSLVRLSEGNPLALQELTPADVEAYTLAQSQLGSTPKLTRRLQDAFGERARGLPDAARLACLVAALQDGEHVAVTVAASAAAGAVRTEEVSAHLDLAQAAGVLAVDDASVRFRHPLVRAAVIAQATMTERRRAHEALAAVMPDEPARQACHRAAAVVQPDEAIASHCDAVAELCSAEGSVVLAHTLFEHAARLSEEAQIRHHRLLRVAEVAFEMGRYVEVRERVEQLRTGDLHPADRARLVLLEMAFDDGVPEGADAVHRFVASAEAAIAVGQGALAAGLLVVAGRNTYWGATADLLGPAISAAAARLGDDPQEQLLQLVVSSFLTPFASGHAVMSTIRAVDETALDDEVVALLSQAGFVIGDFTRSLELAGAASTGLRRDGRLGFLAAALVLQAFSALYMGRWDVMLTASEEAARLSAETHQPVWLACARLARANLGGLRGTPTEPEAIAAEVEAVAVATSNASLMNGVQLSRGLAALGADDPSRACTELARMFDRQDSAFQMPQSVWAVDYYLEAAAMSGRLDEALPALREVEELVRPTPAPGVLRAVSLARLFAADDDVDARYAECCAVPSTPWHQARRDLFYGAWLRRHRQSVRARQLLRSAASTFEALGARAWVERAHRELTAAGARQIAEKKPDAWSLLSAQELQVARLAAQGLTNREIAARLFLSHRTVSSHLYRLYPKLGIASRGQLHLVLGLDAAGG</sequence>
<name>A0ABT7SJQ2_9CELL</name>
<dbReference type="PANTHER" id="PTHR16305">
    <property type="entry name" value="TESTICULAR SOLUBLE ADENYLYL CYCLASE"/>
    <property type="match status" value="1"/>
</dbReference>
<dbReference type="InterPro" id="IPR041664">
    <property type="entry name" value="AAA_16"/>
</dbReference>
<dbReference type="Proteomes" id="UP001529338">
    <property type="component" value="Unassembled WGS sequence"/>
</dbReference>
<dbReference type="Pfam" id="PF00196">
    <property type="entry name" value="GerE"/>
    <property type="match status" value="1"/>
</dbReference>
<dbReference type="InterPro" id="IPR036388">
    <property type="entry name" value="WH-like_DNA-bd_sf"/>
</dbReference>
<dbReference type="SMART" id="SM00421">
    <property type="entry name" value="HTH_LUXR"/>
    <property type="match status" value="1"/>
</dbReference>